<organism evidence="9 11">
    <name type="scientific">Frankliniella occidentalis</name>
    <name type="common">Western flower thrips</name>
    <name type="synonym">Euthrips occidentalis</name>
    <dbReference type="NCBI Taxonomy" id="133901"/>
    <lineage>
        <taxon>Eukaryota</taxon>
        <taxon>Metazoa</taxon>
        <taxon>Ecdysozoa</taxon>
        <taxon>Arthropoda</taxon>
        <taxon>Hexapoda</taxon>
        <taxon>Insecta</taxon>
        <taxon>Pterygota</taxon>
        <taxon>Neoptera</taxon>
        <taxon>Paraneoptera</taxon>
        <taxon>Thysanoptera</taxon>
        <taxon>Terebrantia</taxon>
        <taxon>Thripoidea</taxon>
        <taxon>Thripidae</taxon>
        <taxon>Frankliniella</taxon>
    </lineage>
</organism>
<feature type="compositionally biased region" description="Basic residues" evidence="6">
    <location>
        <begin position="1445"/>
        <end position="1498"/>
    </location>
</feature>
<dbReference type="InterPro" id="IPR057031">
    <property type="entry name" value="SFR19-like_C"/>
</dbReference>
<feature type="compositionally biased region" description="Acidic residues" evidence="6">
    <location>
        <begin position="131"/>
        <end position="140"/>
    </location>
</feature>
<feature type="compositionally biased region" description="Polar residues" evidence="6">
    <location>
        <begin position="788"/>
        <end position="804"/>
    </location>
</feature>
<dbReference type="Pfam" id="PF13639">
    <property type="entry name" value="zf-RING_2"/>
    <property type="match status" value="1"/>
</dbReference>
<feature type="compositionally biased region" description="Acidic residues" evidence="6">
    <location>
        <begin position="147"/>
        <end position="170"/>
    </location>
</feature>
<dbReference type="SMART" id="SM00249">
    <property type="entry name" value="PHD"/>
    <property type="match status" value="1"/>
</dbReference>
<feature type="coiled-coil region" evidence="5">
    <location>
        <begin position="1798"/>
        <end position="1825"/>
    </location>
</feature>
<feature type="compositionally biased region" description="Acidic residues" evidence="6">
    <location>
        <begin position="1859"/>
        <end position="1874"/>
    </location>
</feature>
<evidence type="ECO:0000256" key="3">
    <source>
        <dbReference type="ARBA" id="ARBA00022833"/>
    </source>
</evidence>
<evidence type="ECO:0000256" key="4">
    <source>
        <dbReference type="PROSITE-ProRule" id="PRU00175"/>
    </source>
</evidence>
<feature type="compositionally biased region" description="Basic and acidic residues" evidence="6">
    <location>
        <begin position="1270"/>
        <end position="1286"/>
    </location>
</feature>
<feature type="compositionally biased region" description="Basic residues" evidence="6">
    <location>
        <begin position="503"/>
        <end position="531"/>
    </location>
</feature>
<keyword evidence="9" id="KW-1185">Reference proteome</keyword>
<feature type="compositionally biased region" description="Basic and acidic residues" evidence="6">
    <location>
        <begin position="862"/>
        <end position="872"/>
    </location>
</feature>
<feature type="compositionally biased region" description="Acidic residues" evidence="6">
    <location>
        <begin position="1208"/>
        <end position="1230"/>
    </location>
</feature>
<accession>A0A6J1SK80</accession>
<feature type="compositionally biased region" description="Basic and acidic residues" evidence="6">
    <location>
        <begin position="1579"/>
        <end position="1588"/>
    </location>
</feature>
<dbReference type="PROSITE" id="PS50016">
    <property type="entry name" value="ZF_PHD_2"/>
    <property type="match status" value="1"/>
</dbReference>
<proteinExistence type="predicted"/>
<dbReference type="KEGG" id="foc:113207407"/>
<feature type="compositionally biased region" description="Basic residues" evidence="6">
    <location>
        <begin position="1670"/>
        <end position="1683"/>
    </location>
</feature>
<dbReference type="Pfam" id="PF23030">
    <property type="entry name" value="SCAF11-like_C"/>
    <property type="match status" value="1"/>
</dbReference>
<dbReference type="InterPro" id="IPR001841">
    <property type="entry name" value="Znf_RING"/>
</dbReference>
<evidence type="ECO:0000259" key="8">
    <source>
        <dbReference type="PROSITE" id="PS50089"/>
    </source>
</evidence>
<feature type="compositionally biased region" description="Basic and acidic residues" evidence="6">
    <location>
        <begin position="706"/>
        <end position="719"/>
    </location>
</feature>
<keyword evidence="5" id="KW-0175">Coiled coil</keyword>
<evidence type="ECO:0000256" key="6">
    <source>
        <dbReference type="SAM" id="MobiDB-lite"/>
    </source>
</evidence>
<evidence type="ECO:0000256" key="2">
    <source>
        <dbReference type="ARBA" id="ARBA00022771"/>
    </source>
</evidence>
<feature type="compositionally biased region" description="Polar residues" evidence="6">
    <location>
        <begin position="1843"/>
        <end position="1856"/>
    </location>
</feature>
<dbReference type="InterPro" id="IPR001965">
    <property type="entry name" value="Znf_PHD"/>
</dbReference>
<dbReference type="PROSITE" id="PS01359">
    <property type="entry name" value="ZF_PHD_1"/>
    <property type="match status" value="1"/>
</dbReference>
<dbReference type="InterPro" id="IPR011011">
    <property type="entry name" value="Znf_FYVE_PHD"/>
</dbReference>
<gene>
    <name evidence="10 11" type="primary">LOC113207407</name>
</gene>
<feature type="region of interest" description="Disordered" evidence="6">
    <location>
        <begin position="1640"/>
        <end position="1794"/>
    </location>
</feature>
<feature type="compositionally biased region" description="Basic residues" evidence="6">
    <location>
        <begin position="1505"/>
        <end position="1558"/>
    </location>
</feature>
<feature type="compositionally biased region" description="Basic and acidic residues" evidence="6">
    <location>
        <begin position="1412"/>
        <end position="1444"/>
    </location>
</feature>
<feature type="compositionally biased region" description="Acidic residues" evidence="6">
    <location>
        <begin position="942"/>
        <end position="959"/>
    </location>
</feature>
<dbReference type="PROSITE" id="PS50089">
    <property type="entry name" value="ZF_RING_2"/>
    <property type="match status" value="1"/>
</dbReference>
<feature type="compositionally biased region" description="Low complexity" evidence="6">
    <location>
        <begin position="738"/>
        <end position="753"/>
    </location>
</feature>
<feature type="compositionally biased region" description="Polar residues" evidence="6">
    <location>
        <begin position="2119"/>
        <end position="2131"/>
    </location>
</feature>
<keyword evidence="2 4" id="KW-0863">Zinc-finger</keyword>
<dbReference type="SMART" id="SM00184">
    <property type="entry name" value="RING"/>
    <property type="match status" value="2"/>
</dbReference>
<feature type="compositionally biased region" description="Gly residues" evidence="6">
    <location>
        <begin position="758"/>
        <end position="772"/>
    </location>
</feature>
<feature type="compositionally biased region" description="Acidic residues" evidence="6">
    <location>
        <begin position="921"/>
        <end position="932"/>
    </location>
</feature>
<dbReference type="GO" id="GO:0008270">
    <property type="term" value="F:zinc ion binding"/>
    <property type="evidence" value="ECO:0007669"/>
    <property type="project" value="UniProtKB-KW"/>
</dbReference>
<feature type="compositionally biased region" description="Basic and acidic residues" evidence="6">
    <location>
        <begin position="1962"/>
        <end position="1975"/>
    </location>
</feature>
<keyword evidence="3" id="KW-0862">Zinc</keyword>
<dbReference type="InterPro" id="IPR019786">
    <property type="entry name" value="Zinc_finger_PHD-type_CS"/>
</dbReference>
<dbReference type="Gene3D" id="3.30.40.10">
    <property type="entry name" value="Zinc/RING finger domain, C3HC4 (zinc finger)"/>
    <property type="match status" value="2"/>
</dbReference>
<protein>
    <submittedName>
        <fullName evidence="10 11">PHD and RING finger domain-containing protein 1 isoform X1</fullName>
    </submittedName>
</protein>
<dbReference type="InterPro" id="IPR013083">
    <property type="entry name" value="Znf_RING/FYVE/PHD"/>
</dbReference>
<dbReference type="GeneID" id="113207407"/>
<dbReference type="PANTHER" id="PTHR12618">
    <property type="entry name" value="PHD AND RING FINGER DOMAIN-CONTAINING PROTEIN 1"/>
    <property type="match status" value="1"/>
</dbReference>
<feature type="compositionally biased region" description="Polar residues" evidence="6">
    <location>
        <begin position="50"/>
        <end position="64"/>
    </location>
</feature>
<evidence type="ECO:0000259" key="7">
    <source>
        <dbReference type="PROSITE" id="PS50016"/>
    </source>
</evidence>
<feature type="domain" description="PHD-type" evidence="7">
    <location>
        <begin position="331"/>
        <end position="381"/>
    </location>
</feature>
<feature type="compositionally biased region" description="Low complexity" evidence="6">
    <location>
        <begin position="1593"/>
        <end position="1614"/>
    </location>
</feature>
<feature type="domain" description="RING-type" evidence="8">
    <location>
        <begin position="254"/>
        <end position="295"/>
    </location>
</feature>
<evidence type="ECO:0000256" key="1">
    <source>
        <dbReference type="ARBA" id="ARBA00022723"/>
    </source>
</evidence>
<dbReference type="InterPro" id="IPR019787">
    <property type="entry name" value="Znf_PHD-finger"/>
</dbReference>
<feature type="compositionally biased region" description="Acidic residues" evidence="6">
    <location>
        <begin position="873"/>
        <end position="886"/>
    </location>
</feature>
<dbReference type="CDD" id="cd16635">
    <property type="entry name" value="mRING-HC-C3HC3D_PHRF1"/>
    <property type="match status" value="1"/>
</dbReference>
<feature type="compositionally biased region" description="Acidic residues" evidence="6">
    <location>
        <begin position="1058"/>
        <end position="1069"/>
    </location>
</feature>
<feature type="region of interest" description="Disordered" evidence="6">
    <location>
        <begin position="706"/>
        <end position="821"/>
    </location>
</feature>
<feature type="region of interest" description="Disordered" evidence="6">
    <location>
        <begin position="444"/>
        <end position="537"/>
    </location>
</feature>
<name>A0A6J1SK80_FRAOC</name>
<dbReference type="RefSeq" id="XP_026279744.2">
    <property type="nucleotide sequence ID" value="XM_026423959.2"/>
</dbReference>
<sequence>MSSDREQKSVNLKARLKSKLKQAGVQNSDSSSDEEETKKKKIAPKTKTTSNSLASPNTNGISDKSSQRRSVKSTDELDKSTVSSDSEGVATRPKKRTICTLVSDDTDSDTSEVFQPRSSSHRKLNISSGSDADDDNEDVCETGVSSESEEEEFSDVIDSADDNCDEEESEACSLIDNEAAEVDGSVSGSADEEGFGDSISSSGSDWESDWMSETDEPHHAPISNAASKDIATSIGVAASSGFASDSSDGTSEKCPICLLRFSNQAVGTPESCDHVFCAECLEQWSKNMNTCPVDRQEFSLILVRRRIGGKVVKQIPVQRNEVKDAEEVDDPTYCEVCGNSDREDRMLLCDGCDLGYHMECLDPPLSHVPLDNWYCSECDHNNSNNPIAEEVDFGIDEVHELLHDAQNVGTPHPRRPPRMLPRTRQVERVLGRIRRAFLQRQEVLNAMPSTSSGIENRRSESRRRKRKSVKRKSAPKKRRKTTSKRTTKATTKKRTSSSASKKTTTKKTTGRKRKARKTLGSKSKRKKRSSKVSRTARVVLPHSVKGRLAEQLGMRPLRQPWQTTPELRSAPSISGIVLERSRAGIPTLHLFGQRDQLDYFSGSDEEVGGGGGLAVVHQPRETLSLAQRLNNRKRLAAALLNPNRRPRVEPVTPAQPGSDLVESILLNQTKMLSKKTDVKINIDGTLDIKLNEPVVKPNPADVLKERLGQNTVDVRDKSHLSTGRVVQAPQYSGGRRGGQNSHSNSFSGSNSGGRRNRGGGSGGGGGGGGDSGSGNVNNSGFRSSFNNPDQSRAQYEQFLGNNLSGGRPPRSQPLRFRLNAPRRPLRRNVMLRRGALPVGNDDEEDEDDDMIDGVIDAGSQDPAKDGETGDGPREDDEVDIYSDIEADANKGGSGEDADPEFGALMPPPEPPAILMNMGEQNSDDEASDSELVIDDRAKGPADETEDKYDPAEPCDDSNEAADISSEPRADEIPLPPEPGPALTAAAEYSDDSQSNDDALEKATPADSDTGSQDVSKDFNASTIDTPDDNTSDLSKENDEQPDESEEGKSKPDPAVGDESSEEDDDDDDCPNFSIYSAASVNIARQVGEIGSDDDKKKQTQNSAEKGEDIEDELDPIKETSVNVDTEIEDSEKKAGEESLLQVDIENSEKKALEDSADRDESEDSASEESDGIKGKTQALVEEIFGTDDDSQATSSVPTAPVMPGLEGLETEIISDCEEAMLDGDLSDAESDPGSRRLKKFSGEHDPADFEDGEIVDESQRGKKDRKKVKKDGDENIELGKTDNDRQKPRRKRESPSKERAPLSSSENRNKERDKEKTKEKDKNKEKDKKRDKGRDDDKNKDKGKDDISWKKPSKSTKDRNYRDGKEREKDKEKDKGKDRDRDRDKDKERSKDEKREEERENARKERKKKEKRKDLERYDVRKVLSDKTLSRQNKDAFGRDLDIRKRSRTHSRSKSRSRSRGRGRSRTRSRSHRRLGRSRSRSRSRGRSPGRPRPRHRSASFDRSRVRKSRSRSRSRLRRSRSRLRTGNRSRSQRRSPNRSKDRPRKSRSKERIRRRSRENRVEPQSNRQRNETTANIPRDSRRDREQTRPQASWSRSFSRSLSRSWSPSLSGSPQYPMSDDEVLAARSYSRSWSRERVDHVNTTDMAGGRNKTHKNLTVIVTNNKDDSRRKKKDGKKGGRRHASPAPSKEVFASGDNILVSVNFKSGKGGEASSNSYPTEKSSKRKRDEGRSKRSRKDKSNSKAQRSDTPPLDSSKPPEKRRKPLPPEAAQKPVAIIDLEQSPYKEFTPSPKDLIILSDSEDENMQQTEQELQQMKQKLHEEINAVPDEPMGPKTPPEPQIKFSINTKNSIRTINNPLMEEEEEEEEGGEEQVEGNETGNTRTDADMESLHKGPNTPPESPMGPATPGSSPTSPDAYDPFEPTASPRSESPDEGAGAGDRTNGTEKASESLENGSMGAQIDDDTRPKTDIIDDARSSSPKLDGVGASPGTTAPEVDEVDKSKPMSPTSSAEAAAVKTPLKTMAAAGGSTEVTSSTSSSTSRSIPQRAVSQSDRLLASVIKGALSVRPASKPSTPVKTISRQNGEPSAQTEVIDMDLDSPYSPGSSEGDDLFEPPPVYNSKGTPTKSTTRSKPASGGASKSDKFDTLFGSSPKQRVKYGSNSRSKTSGKNAGRNQAKLNKIVKQMAKIRKDGSMRTTDEDQLKILDEVPSSAVELQVKDKFLKKLNRQERVVEEVKLALKPHYYKKHINKEDYKEILRRSVPKICHNKSGEINPMKIQTLVEAYVKKIRYLKKKAAIASGQLKPKSAKKQGD</sequence>
<feature type="compositionally biased region" description="Low complexity" evidence="6">
    <location>
        <begin position="2028"/>
        <end position="2042"/>
    </location>
</feature>
<evidence type="ECO:0000313" key="9">
    <source>
        <dbReference type="Proteomes" id="UP000504606"/>
    </source>
</evidence>
<feature type="region of interest" description="Disordered" evidence="6">
    <location>
        <begin position="1826"/>
        <end position="2175"/>
    </location>
</feature>
<feature type="compositionally biased region" description="Acidic residues" evidence="6">
    <location>
        <begin position="1156"/>
        <end position="1169"/>
    </location>
</feature>
<feature type="compositionally biased region" description="Polar residues" evidence="6">
    <location>
        <begin position="1563"/>
        <end position="1576"/>
    </location>
</feature>
<feature type="compositionally biased region" description="Basic and acidic residues" evidence="6">
    <location>
        <begin position="1307"/>
        <end position="1403"/>
    </location>
</feature>
<reference evidence="10 11" key="1">
    <citation type="submission" date="2025-04" db="UniProtKB">
        <authorList>
            <consortium name="RefSeq"/>
        </authorList>
    </citation>
    <scope>IDENTIFICATION</scope>
    <source>
        <tissue evidence="10 11">Whole organism</tissue>
    </source>
</reference>
<feature type="compositionally biased region" description="Basic residues" evidence="6">
    <location>
        <begin position="460"/>
        <end position="495"/>
    </location>
</feature>
<dbReference type="CDD" id="cd15536">
    <property type="entry name" value="PHD_PHRF1"/>
    <property type="match status" value="1"/>
</dbReference>
<feature type="region of interest" description="Disordered" evidence="6">
    <location>
        <begin position="1"/>
        <end position="220"/>
    </location>
</feature>
<dbReference type="Pfam" id="PF00628">
    <property type="entry name" value="PHD"/>
    <property type="match status" value="1"/>
</dbReference>
<feature type="compositionally biased region" description="Low complexity" evidence="6">
    <location>
        <begin position="196"/>
        <end position="205"/>
    </location>
</feature>
<evidence type="ECO:0000313" key="10">
    <source>
        <dbReference type="RefSeq" id="XP_026279744.2"/>
    </source>
</evidence>
<dbReference type="PANTHER" id="PTHR12618:SF20">
    <property type="entry name" value="PHD AND RING FINGER DOMAIN-CONTAINING PROTEIN 1"/>
    <property type="match status" value="1"/>
</dbReference>
<keyword evidence="1" id="KW-0479">Metal-binding</keyword>
<feature type="compositionally biased region" description="Polar residues" evidence="6">
    <location>
        <begin position="2147"/>
        <end position="2175"/>
    </location>
</feature>
<dbReference type="InterPro" id="IPR047157">
    <property type="entry name" value="PHRF1/Atg35"/>
</dbReference>
<dbReference type="InterPro" id="IPR017907">
    <property type="entry name" value="Znf_RING_CS"/>
</dbReference>
<feature type="compositionally biased region" description="Polar residues" evidence="6">
    <location>
        <begin position="1006"/>
        <end position="1024"/>
    </location>
</feature>
<feature type="compositionally biased region" description="Acidic residues" evidence="6">
    <location>
        <begin position="840"/>
        <end position="851"/>
    </location>
</feature>
<evidence type="ECO:0000256" key="5">
    <source>
        <dbReference type="SAM" id="Coils"/>
    </source>
</evidence>
<feature type="region of interest" description="Disordered" evidence="6">
    <location>
        <begin position="834"/>
        <end position="1619"/>
    </location>
</feature>
<feature type="compositionally biased region" description="Polar residues" evidence="6">
    <location>
        <begin position="2070"/>
        <end position="2089"/>
    </location>
</feature>
<feature type="compositionally biased region" description="Low complexity" evidence="6">
    <location>
        <begin position="1902"/>
        <end position="1914"/>
    </location>
</feature>
<feature type="compositionally biased region" description="Low complexity" evidence="6">
    <location>
        <begin position="773"/>
        <end position="787"/>
    </location>
</feature>
<dbReference type="SUPFAM" id="SSF57903">
    <property type="entry name" value="FYVE/PHD zinc finger"/>
    <property type="match status" value="1"/>
</dbReference>
<dbReference type="SUPFAM" id="SSF57850">
    <property type="entry name" value="RING/U-box"/>
    <property type="match status" value="1"/>
</dbReference>
<dbReference type="PROSITE" id="PS00518">
    <property type="entry name" value="ZF_RING_1"/>
    <property type="match status" value="1"/>
</dbReference>
<evidence type="ECO:0000313" key="11">
    <source>
        <dbReference type="RefSeq" id="XP_026279745.2"/>
    </source>
</evidence>
<dbReference type="RefSeq" id="XP_026279745.2">
    <property type="nucleotide sequence ID" value="XM_026423960.2"/>
</dbReference>
<feature type="compositionally biased region" description="Basic and acidic residues" evidence="6">
    <location>
        <begin position="1146"/>
        <end position="1155"/>
    </location>
</feature>
<dbReference type="Proteomes" id="UP000504606">
    <property type="component" value="Unplaced"/>
</dbReference>
<dbReference type="OrthoDB" id="1935339at2759"/>